<dbReference type="Pfam" id="PF24758">
    <property type="entry name" value="LRR_At5g56370"/>
    <property type="match status" value="1"/>
</dbReference>
<evidence type="ECO:0000259" key="3">
    <source>
        <dbReference type="Pfam" id="PF24758"/>
    </source>
</evidence>
<feature type="domain" description="F-box" evidence="2">
    <location>
        <begin position="48"/>
        <end position="85"/>
    </location>
</feature>
<feature type="domain" description="F-box/LRR-repeat protein 15/At3g58940/PEG3-like LRR" evidence="3">
    <location>
        <begin position="156"/>
        <end position="309"/>
    </location>
</feature>
<feature type="compositionally biased region" description="Basic and acidic residues" evidence="1">
    <location>
        <begin position="26"/>
        <end position="38"/>
    </location>
</feature>
<proteinExistence type="predicted"/>
<dbReference type="InterPro" id="IPR055411">
    <property type="entry name" value="LRR_FXL15/At3g58940/PEG3-like"/>
</dbReference>
<evidence type="ECO:0000259" key="2">
    <source>
        <dbReference type="Pfam" id="PF00646"/>
    </source>
</evidence>
<dbReference type="SUPFAM" id="SSF52047">
    <property type="entry name" value="RNI-like"/>
    <property type="match status" value="1"/>
</dbReference>
<dbReference type="InterPro" id="IPR001810">
    <property type="entry name" value="F-box_dom"/>
</dbReference>
<sequence>MAAWGVRFFGPGFSGEEEDEAAAVAGREKEAGGLEGEKTNPSAMDRTSELPTKILYQILSRLPTKTAAQTSVLSKPWLQACSTNPYLSFDEFDFNPHLNYNKFYLERPPGKSIEFHGKFLRIVDDILGRYLREKLPISTFKLCISFSNETDCDGLVDKWLDIIAKKNVSQFALLVKSRSGKFSLSADTIFSMELLQQLELNWCKILLKQKAVLFDDRIKCRNIKNLTLCHVSVSESTLHSLISCCPQIMMISLQYCVGFSRIRMSNLPKLLSLSILCCYVEEVHIIEAPKLLSFKYGERINLSSLNIGTCQNLTRVEFVSAKIINDDILFQLIKKLPFIKELSLRYCEQLRKIKISSSTLEVCSIGYCYLLVQAIFDVPKLLSLAISIQYKLPSLSFECCSSQCRISINYCCILEAEGFIRLRKFLVELNDQAVDLTLSNQRFRNNCTSGLRYLPTPEVENLILPDRNHPNLSYSSYFDAIFWTCWPKSLTVECDPRFRKFIRQQLLKKYQWRLNKCTWKEYLINAQIEYKKTIGGDWVPLDRKMLAANPRIIEAIHTIRFKQTERKDKNKESFISRYTPR</sequence>
<evidence type="ECO:0000256" key="1">
    <source>
        <dbReference type="SAM" id="MobiDB-lite"/>
    </source>
</evidence>
<dbReference type="Gene3D" id="1.20.1280.50">
    <property type="match status" value="1"/>
</dbReference>
<evidence type="ECO:0000313" key="5">
    <source>
        <dbReference type="RefSeq" id="XP_009797727.1"/>
    </source>
</evidence>
<name>A0A1U7Y0K7_NICSY</name>
<protein>
    <submittedName>
        <fullName evidence="5">F-box/FBD/LRR-repeat protein At5g53840-like</fullName>
    </submittedName>
</protein>
<dbReference type="Proteomes" id="UP000189701">
    <property type="component" value="Unplaced"/>
</dbReference>
<dbReference type="AlphaFoldDB" id="A0A1U7Y0K7"/>
<dbReference type="eggNOG" id="ENOG502R6CS">
    <property type="taxonomic scope" value="Eukaryota"/>
</dbReference>
<organism evidence="4 5">
    <name type="scientific">Nicotiana sylvestris</name>
    <name type="common">Wood tobacco</name>
    <name type="synonym">South American tobacco</name>
    <dbReference type="NCBI Taxonomy" id="4096"/>
    <lineage>
        <taxon>Eukaryota</taxon>
        <taxon>Viridiplantae</taxon>
        <taxon>Streptophyta</taxon>
        <taxon>Embryophyta</taxon>
        <taxon>Tracheophyta</taxon>
        <taxon>Spermatophyta</taxon>
        <taxon>Magnoliopsida</taxon>
        <taxon>eudicotyledons</taxon>
        <taxon>Gunneridae</taxon>
        <taxon>Pentapetalae</taxon>
        <taxon>asterids</taxon>
        <taxon>lamiids</taxon>
        <taxon>Solanales</taxon>
        <taxon>Solanaceae</taxon>
        <taxon>Nicotianoideae</taxon>
        <taxon>Nicotianeae</taxon>
        <taxon>Nicotiana</taxon>
    </lineage>
</organism>
<dbReference type="InterPro" id="IPR032675">
    <property type="entry name" value="LRR_dom_sf"/>
</dbReference>
<dbReference type="PANTHER" id="PTHR34145">
    <property type="entry name" value="OS02G0105600 PROTEIN"/>
    <property type="match status" value="1"/>
</dbReference>
<dbReference type="InterPro" id="IPR036047">
    <property type="entry name" value="F-box-like_dom_sf"/>
</dbReference>
<dbReference type="OrthoDB" id="1294161at2759"/>
<dbReference type="PANTHER" id="PTHR34145:SF28">
    <property type="entry name" value="F-BOX DOMAIN-CONTAINING PROTEIN"/>
    <property type="match status" value="1"/>
</dbReference>
<dbReference type="SUPFAM" id="SSF81383">
    <property type="entry name" value="F-box domain"/>
    <property type="match status" value="1"/>
</dbReference>
<keyword evidence="4" id="KW-1185">Reference proteome</keyword>
<reference evidence="5" key="2">
    <citation type="submission" date="2025-08" db="UniProtKB">
        <authorList>
            <consortium name="RefSeq"/>
        </authorList>
    </citation>
    <scope>IDENTIFICATION</scope>
    <source>
        <tissue evidence="5">Leaf</tissue>
    </source>
</reference>
<dbReference type="Gene3D" id="3.80.10.10">
    <property type="entry name" value="Ribonuclease Inhibitor"/>
    <property type="match status" value="1"/>
</dbReference>
<dbReference type="Pfam" id="PF00646">
    <property type="entry name" value="F-box"/>
    <property type="match status" value="1"/>
</dbReference>
<dbReference type="InterPro" id="IPR053772">
    <property type="entry name" value="At1g61320/At1g61330-like"/>
</dbReference>
<gene>
    <name evidence="5" type="primary">LOC104244105</name>
</gene>
<reference evidence="4" key="1">
    <citation type="journal article" date="2013" name="Genome Biol.">
        <title>Reference genomes and transcriptomes of Nicotiana sylvestris and Nicotiana tomentosiformis.</title>
        <authorList>
            <person name="Sierro N."/>
            <person name="Battey J.N."/>
            <person name="Ouadi S."/>
            <person name="Bovet L."/>
            <person name="Goepfert S."/>
            <person name="Bakaher N."/>
            <person name="Peitsch M.C."/>
            <person name="Ivanov N.V."/>
        </authorList>
    </citation>
    <scope>NUCLEOTIDE SEQUENCE [LARGE SCALE GENOMIC DNA]</scope>
</reference>
<dbReference type="RefSeq" id="XP_009797727.1">
    <property type="nucleotide sequence ID" value="XM_009799425.1"/>
</dbReference>
<accession>A0A1U7Y0K7</accession>
<evidence type="ECO:0000313" key="4">
    <source>
        <dbReference type="Proteomes" id="UP000189701"/>
    </source>
</evidence>
<feature type="region of interest" description="Disordered" evidence="1">
    <location>
        <begin position="16"/>
        <end position="45"/>
    </location>
</feature>